<evidence type="ECO:0000256" key="1">
    <source>
        <dbReference type="ARBA" id="ARBA00008045"/>
    </source>
</evidence>
<dbReference type="InParanoid" id="A0A066WER8"/>
<dbReference type="PIRSF" id="PIRSF016477">
    <property type="entry name" value="Prefoldin_subunit_4"/>
    <property type="match status" value="1"/>
</dbReference>
<dbReference type="EMBL" id="JMSN01000022">
    <property type="protein sequence ID" value="KDN49245.1"/>
    <property type="molecule type" value="Genomic_DNA"/>
</dbReference>
<comment type="similarity">
    <text evidence="1 4">Belongs to the prefoldin subunit beta family.</text>
</comment>
<dbReference type="GO" id="GO:0016272">
    <property type="term" value="C:prefoldin complex"/>
    <property type="evidence" value="ECO:0007669"/>
    <property type="project" value="UniProtKB-UniRule"/>
</dbReference>
<dbReference type="GO" id="GO:0006457">
    <property type="term" value="P:protein folding"/>
    <property type="evidence" value="ECO:0007669"/>
    <property type="project" value="UniProtKB-UniRule"/>
</dbReference>
<dbReference type="Pfam" id="PF01920">
    <property type="entry name" value="Prefoldin_2"/>
    <property type="match status" value="1"/>
</dbReference>
<reference evidence="6 7" key="1">
    <citation type="submission" date="2014-05" db="EMBL/GenBank/DDBJ databases">
        <title>Draft genome sequence of a rare smut relative, Tilletiaria anomala UBC 951.</title>
        <authorList>
            <consortium name="DOE Joint Genome Institute"/>
            <person name="Toome M."/>
            <person name="Kuo A."/>
            <person name="Henrissat B."/>
            <person name="Lipzen A."/>
            <person name="Tritt A."/>
            <person name="Yoshinaga Y."/>
            <person name="Zane M."/>
            <person name="Barry K."/>
            <person name="Grigoriev I.V."/>
            <person name="Spatafora J.W."/>
            <person name="Aimea M.C."/>
        </authorList>
    </citation>
    <scope>NUCLEOTIDE SEQUENCE [LARGE SCALE GENOMIC DNA]</scope>
    <source>
        <strain evidence="6 7">UBC 951</strain>
    </source>
</reference>
<dbReference type="OMA" id="KFGRAIN"/>
<sequence length="130" mass="15147">MRMLNEADDNDVSVSWADQQRINKFSRTISKLQDVEYDLKLKRDEKEALDDLAMEFELVDEDDKVLYKIGSTFVHVPQAQALEMLERDNKKVEEEIEQLGSAADSCNEEMKKLKVELYAKFGNNINLERD</sequence>
<evidence type="ECO:0000256" key="3">
    <source>
        <dbReference type="ARBA" id="ARBA00024667"/>
    </source>
</evidence>
<evidence type="ECO:0000256" key="4">
    <source>
        <dbReference type="PIRNR" id="PIRNR016477"/>
    </source>
</evidence>
<keyword evidence="2 4" id="KW-0143">Chaperone</keyword>
<dbReference type="CDD" id="cd23165">
    <property type="entry name" value="Prefoldin_4"/>
    <property type="match status" value="1"/>
</dbReference>
<dbReference type="PANTHER" id="PTHR21100">
    <property type="entry name" value="PREFOLDIN SUBUNIT 4"/>
    <property type="match status" value="1"/>
</dbReference>
<comment type="subunit">
    <text evidence="4">Heterohexamer of two PFD-alpha type and four PFD-beta type subunits.</text>
</comment>
<dbReference type="InterPro" id="IPR002777">
    <property type="entry name" value="PFD_beta-like"/>
</dbReference>
<dbReference type="FunFam" id="1.10.287.370:FF:000005">
    <property type="entry name" value="Prefoldin subunit 4"/>
    <property type="match status" value="1"/>
</dbReference>
<dbReference type="InterPro" id="IPR009053">
    <property type="entry name" value="Prefoldin"/>
</dbReference>
<dbReference type="GeneID" id="25264133"/>
<dbReference type="Gene3D" id="1.10.287.370">
    <property type="match status" value="1"/>
</dbReference>
<dbReference type="AlphaFoldDB" id="A0A066WER8"/>
<dbReference type="SUPFAM" id="SSF46579">
    <property type="entry name" value="Prefoldin"/>
    <property type="match status" value="1"/>
</dbReference>
<feature type="coiled-coil region" evidence="5">
    <location>
        <begin position="82"/>
        <end position="116"/>
    </location>
</feature>
<keyword evidence="7" id="KW-1185">Reference proteome</keyword>
<dbReference type="RefSeq" id="XP_013244328.1">
    <property type="nucleotide sequence ID" value="XM_013388874.1"/>
</dbReference>
<comment type="function">
    <text evidence="3 4">Binds specifically to cytosolic chaperonin (c-CPN) and transfers target proteins to it. Binds to nascent polypeptide chain and promotes folding in an environment in which there are many competing pathways for nonnative proteins.</text>
</comment>
<evidence type="ECO:0000313" key="6">
    <source>
        <dbReference type="EMBL" id="KDN49245.1"/>
    </source>
</evidence>
<evidence type="ECO:0000256" key="2">
    <source>
        <dbReference type="ARBA" id="ARBA00023186"/>
    </source>
</evidence>
<name>A0A066WER8_TILAU</name>
<dbReference type="InterPro" id="IPR016661">
    <property type="entry name" value="PFDN4"/>
</dbReference>
<proteinExistence type="inferred from homology"/>
<dbReference type="PANTHER" id="PTHR21100:SF9">
    <property type="entry name" value="PREFOLDIN SUBUNIT 4"/>
    <property type="match status" value="1"/>
</dbReference>
<accession>A0A066WER8</accession>
<protein>
    <recommendedName>
        <fullName evidence="4">Prefoldin subunit 4</fullName>
    </recommendedName>
</protein>
<dbReference type="FunCoup" id="A0A066WER8">
    <property type="interactions" value="319"/>
</dbReference>
<dbReference type="HOGENOM" id="CLU_130032_0_0_1"/>
<comment type="caution">
    <text evidence="6">The sequence shown here is derived from an EMBL/GenBank/DDBJ whole genome shotgun (WGS) entry which is preliminary data.</text>
</comment>
<evidence type="ECO:0000256" key="5">
    <source>
        <dbReference type="SAM" id="Coils"/>
    </source>
</evidence>
<dbReference type="GO" id="GO:0051082">
    <property type="term" value="F:unfolded protein binding"/>
    <property type="evidence" value="ECO:0007669"/>
    <property type="project" value="InterPro"/>
</dbReference>
<evidence type="ECO:0000313" key="7">
    <source>
        <dbReference type="Proteomes" id="UP000027361"/>
    </source>
</evidence>
<dbReference type="STRING" id="1037660.A0A066WER8"/>
<dbReference type="GO" id="GO:0005737">
    <property type="term" value="C:cytoplasm"/>
    <property type="evidence" value="ECO:0007669"/>
    <property type="project" value="TreeGrafter"/>
</dbReference>
<dbReference type="OrthoDB" id="10250441at2759"/>
<keyword evidence="5" id="KW-0175">Coiled coil</keyword>
<dbReference type="Proteomes" id="UP000027361">
    <property type="component" value="Unassembled WGS sequence"/>
</dbReference>
<organism evidence="6 7">
    <name type="scientific">Tilletiaria anomala (strain ATCC 24038 / CBS 436.72 / UBC 951)</name>
    <dbReference type="NCBI Taxonomy" id="1037660"/>
    <lineage>
        <taxon>Eukaryota</taxon>
        <taxon>Fungi</taxon>
        <taxon>Dikarya</taxon>
        <taxon>Basidiomycota</taxon>
        <taxon>Ustilaginomycotina</taxon>
        <taxon>Exobasidiomycetes</taxon>
        <taxon>Georgefischeriales</taxon>
        <taxon>Tilletiariaceae</taxon>
        <taxon>Tilletiaria</taxon>
    </lineage>
</organism>
<gene>
    <name evidence="6" type="ORF">K437DRAFT_255375</name>
</gene>